<keyword evidence="2 4" id="KW-0863">Zinc-finger</keyword>
<gene>
    <name evidence="7" type="ORF">PTTG_26229</name>
</gene>
<evidence type="ECO:0000313" key="8">
    <source>
        <dbReference type="EnsemblFungi" id="PTTG_26229-t43_1-p1"/>
    </source>
</evidence>
<protein>
    <submittedName>
        <fullName evidence="8">RING-type domain-containing protein</fullName>
    </submittedName>
</protein>
<evidence type="ECO:0000313" key="7">
    <source>
        <dbReference type="EMBL" id="OAV96740.1"/>
    </source>
</evidence>
<dbReference type="OrthoDB" id="2504210at2759"/>
<dbReference type="Gene3D" id="3.30.40.10">
    <property type="entry name" value="Zinc/RING finger domain, C3HC4 (zinc finger)"/>
    <property type="match status" value="1"/>
</dbReference>
<dbReference type="SUPFAM" id="SSF57850">
    <property type="entry name" value="RING/U-box"/>
    <property type="match status" value="1"/>
</dbReference>
<evidence type="ECO:0000256" key="1">
    <source>
        <dbReference type="ARBA" id="ARBA00022723"/>
    </source>
</evidence>
<reference evidence="7" key="1">
    <citation type="submission" date="2009-11" db="EMBL/GenBank/DDBJ databases">
        <authorList>
            <consortium name="The Broad Institute Genome Sequencing Platform"/>
            <person name="Ward D."/>
            <person name="Feldgarden M."/>
            <person name="Earl A."/>
            <person name="Young S.K."/>
            <person name="Zeng Q."/>
            <person name="Koehrsen M."/>
            <person name="Alvarado L."/>
            <person name="Berlin A."/>
            <person name="Bochicchio J."/>
            <person name="Borenstein D."/>
            <person name="Chapman S.B."/>
            <person name="Chen Z."/>
            <person name="Engels R."/>
            <person name="Freedman E."/>
            <person name="Gellesch M."/>
            <person name="Goldberg J."/>
            <person name="Griggs A."/>
            <person name="Gujja S."/>
            <person name="Heilman E."/>
            <person name="Heiman D."/>
            <person name="Hepburn T."/>
            <person name="Howarth C."/>
            <person name="Jen D."/>
            <person name="Larson L."/>
            <person name="Lewis B."/>
            <person name="Mehta T."/>
            <person name="Park D."/>
            <person name="Pearson M."/>
            <person name="Roberts A."/>
            <person name="Saif S."/>
            <person name="Shea T."/>
            <person name="Shenoy N."/>
            <person name="Sisk P."/>
            <person name="Stolte C."/>
            <person name="Sykes S."/>
            <person name="Thomson T."/>
            <person name="Walk T."/>
            <person name="White J."/>
            <person name="Yandava C."/>
            <person name="Izard J."/>
            <person name="Baranova O.V."/>
            <person name="Blanton J.M."/>
            <person name="Tanner A.C."/>
            <person name="Dewhirst F.E."/>
            <person name="Haas B."/>
            <person name="Nusbaum C."/>
            <person name="Birren B."/>
        </authorList>
    </citation>
    <scope>NUCLEOTIDE SEQUENCE [LARGE SCALE GENOMIC DNA]</scope>
    <source>
        <strain evidence="7">1-1 BBBD Race 1</strain>
    </source>
</reference>
<dbReference type="EnsemblFungi" id="PTTG_26229-t43_1">
    <property type="protein sequence ID" value="PTTG_26229-t43_1-p1"/>
    <property type="gene ID" value="PTTG_26229"/>
</dbReference>
<dbReference type="InterPro" id="IPR001841">
    <property type="entry name" value="Znf_RING"/>
</dbReference>
<proteinExistence type="predicted"/>
<reference evidence="8 9" key="3">
    <citation type="journal article" date="2017" name="G3 (Bethesda)">
        <title>Comparative analysis highlights variable genome content of wheat rusts and divergence of the mating loci.</title>
        <authorList>
            <person name="Cuomo C.A."/>
            <person name="Bakkeren G."/>
            <person name="Khalil H.B."/>
            <person name="Panwar V."/>
            <person name="Joly D."/>
            <person name="Linning R."/>
            <person name="Sakthikumar S."/>
            <person name="Song X."/>
            <person name="Adiconis X."/>
            <person name="Fan L."/>
            <person name="Goldberg J.M."/>
            <person name="Levin J.Z."/>
            <person name="Young S."/>
            <person name="Zeng Q."/>
            <person name="Anikster Y."/>
            <person name="Bruce M."/>
            <person name="Wang M."/>
            <person name="Yin C."/>
            <person name="McCallum B."/>
            <person name="Szabo L.J."/>
            <person name="Hulbert S."/>
            <person name="Chen X."/>
            <person name="Fellers J.P."/>
        </authorList>
    </citation>
    <scope>NUCLEOTIDE SEQUENCE</scope>
    <source>
        <strain evidence="8">isolate 1-1 / race 1 (BBBD)</strain>
        <strain evidence="9">Isolate 1-1 / race 1 (BBBD)</strain>
    </source>
</reference>
<evidence type="ECO:0000256" key="2">
    <source>
        <dbReference type="ARBA" id="ARBA00022771"/>
    </source>
</evidence>
<feature type="compositionally biased region" description="Low complexity" evidence="5">
    <location>
        <begin position="18"/>
        <end position="31"/>
    </location>
</feature>
<dbReference type="STRING" id="630390.A0A180GVF1"/>
<organism evidence="7">
    <name type="scientific">Puccinia triticina (isolate 1-1 / race 1 (BBBD))</name>
    <name type="common">Brown leaf rust fungus</name>
    <dbReference type="NCBI Taxonomy" id="630390"/>
    <lineage>
        <taxon>Eukaryota</taxon>
        <taxon>Fungi</taxon>
        <taxon>Dikarya</taxon>
        <taxon>Basidiomycota</taxon>
        <taxon>Pucciniomycotina</taxon>
        <taxon>Pucciniomycetes</taxon>
        <taxon>Pucciniales</taxon>
        <taxon>Pucciniaceae</taxon>
        <taxon>Puccinia</taxon>
    </lineage>
</organism>
<dbReference type="PANTHER" id="PTHR45969:SF69">
    <property type="entry name" value="FINGER DOMAIN PROTEIN, PUTATIVE (AFU_ORTHOLOGUE AFUA_3G12190)-RELATED"/>
    <property type="match status" value="1"/>
</dbReference>
<evidence type="ECO:0000256" key="4">
    <source>
        <dbReference type="PROSITE-ProRule" id="PRU00175"/>
    </source>
</evidence>
<evidence type="ECO:0000259" key="6">
    <source>
        <dbReference type="PROSITE" id="PS50089"/>
    </source>
</evidence>
<reference evidence="7" key="2">
    <citation type="submission" date="2016-05" db="EMBL/GenBank/DDBJ databases">
        <title>Comparative analysis highlights variable genome content of wheat rusts and divergence of the mating loci.</title>
        <authorList>
            <person name="Cuomo C.A."/>
            <person name="Bakkeren G."/>
            <person name="Szabo L."/>
            <person name="Khalil H."/>
            <person name="Joly D."/>
            <person name="Goldberg J."/>
            <person name="Young S."/>
            <person name="Zeng Q."/>
            <person name="Fellers J."/>
        </authorList>
    </citation>
    <scope>NUCLEOTIDE SEQUENCE [LARGE SCALE GENOMIC DNA]</scope>
    <source>
        <strain evidence="7">1-1 BBBD Race 1</strain>
    </source>
</reference>
<dbReference type="Proteomes" id="UP000005240">
    <property type="component" value="Unassembled WGS sequence"/>
</dbReference>
<evidence type="ECO:0000313" key="9">
    <source>
        <dbReference type="Proteomes" id="UP000005240"/>
    </source>
</evidence>
<dbReference type="VEuPathDB" id="FungiDB:PTTG_26229"/>
<keyword evidence="9" id="KW-1185">Reference proteome</keyword>
<dbReference type="PROSITE" id="PS50089">
    <property type="entry name" value="ZF_RING_2"/>
    <property type="match status" value="1"/>
</dbReference>
<feature type="domain" description="RING-type" evidence="6">
    <location>
        <begin position="185"/>
        <end position="228"/>
    </location>
</feature>
<keyword evidence="1" id="KW-0479">Metal-binding</keyword>
<sequence length="232" mass="25756">MDQQLLHPDGEGSNIIQADSAPAAGASAGEAVPRGTVRPAEAQAPPVTLKFVLRELAPFYSMPPALMGSLDRDPEQQKRVRDFLEGLPITIRVRRDASHFLELLWIQTRLVPQAHHPVVTILDSASPQWIALFTDELVDAVASFVDGLNERFRRLRLSESISRPTIIPPPAHLVSPNPPDGPASCLICLSKYSTDSQLIILRCNPNHHYHRSCLSRWVLKDTSCPRCRAQLQ</sequence>
<evidence type="ECO:0000256" key="5">
    <source>
        <dbReference type="SAM" id="MobiDB-lite"/>
    </source>
</evidence>
<name>A0A180GVF1_PUCT1</name>
<reference evidence="8" key="4">
    <citation type="submission" date="2025-05" db="UniProtKB">
        <authorList>
            <consortium name="EnsemblFungi"/>
        </authorList>
    </citation>
    <scope>IDENTIFICATION</scope>
    <source>
        <strain evidence="8">isolate 1-1 / race 1 (BBBD)</strain>
    </source>
</reference>
<dbReference type="PANTHER" id="PTHR45969">
    <property type="entry name" value="RING ZINC FINGER PROTEIN-RELATED"/>
    <property type="match status" value="1"/>
</dbReference>
<dbReference type="AlphaFoldDB" id="A0A180GVF1"/>
<dbReference type="GO" id="GO:0008270">
    <property type="term" value="F:zinc ion binding"/>
    <property type="evidence" value="ECO:0007669"/>
    <property type="project" value="UniProtKB-KW"/>
</dbReference>
<accession>A0A180GVF1</accession>
<keyword evidence="3" id="KW-0862">Zinc</keyword>
<dbReference type="Pfam" id="PF13639">
    <property type="entry name" value="zf-RING_2"/>
    <property type="match status" value="1"/>
</dbReference>
<dbReference type="EMBL" id="ADAS02000017">
    <property type="protein sequence ID" value="OAV96740.1"/>
    <property type="molecule type" value="Genomic_DNA"/>
</dbReference>
<evidence type="ECO:0000256" key="3">
    <source>
        <dbReference type="ARBA" id="ARBA00022833"/>
    </source>
</evidence>
<dbReference type="GO" id="GO:0016567">
    <property type="term" value="P:protein ubiquitination"/>
    <property type="evidence" value="ECO:0007669"/>
    <property type="project" value="TreeGrafter"/>
</dbReference>
<feature type="region of interest" description="Disordered" evidence="5">
    <location>
        <begin position="1"/>
        <end position="32"/>
    </location>
</feature>
<dbReference type="InterPro" id="IPR013083">
    <property type="entry name" value="Znf_RING/FYVE/PHD"/>
</dbReference>
<dbReference type="GO" id="GO:0061630">
    <property type="term" value="F:ubiquitin protein ligase activity"/>
    <property type="evidence" value="ECO:0007669"/>
    <property type="project" value="TreeGrafter"/>
</dbReference>